<dbReference type="Proteomes" id="UP001497623">
    <property type="component" value="Unassembled WGS sequence"/>
</dbReference>
<proteinExistence type="predicted"/>
<dbReference type="EMBL" id="CAXKWB010140974">
    <property type="protein sequence ID" value="CAL4245728.1"/>
    <property type="molecule type" value="Genomic_DNA"/>
</dbReference>
<feature type="non-terminal residue" evidence="3">
    <location>
        <position position="187"/>
    </location>
</feature>
<gene>
    <name evidence="3" type="ORF">MNOR_LOCUS41099</name>
</gene>
<dbReference type="AlphaFoldDB" id="A0AAV2SW13"/>
<keyword evidence="1" id="KW-0489">Methyltransferase</keyword>
<keyword evidence="4" id="KW-1185">Reference proteome</keyword>
<evidence type="ECO:0000256" key="1">
    <source>
        <dbReference type="ARBA" id="ARBA00022603"/>
    </source>
</evidence>
<keyword evidence="2" id="KW-0808">Transferase</keyword>
<dbReference type="GO" id="GO:0008757">
    <property type="term" value="F:S-adenosylmethionine-dependent methyltransferase activity"/>
    <property type="evidence" value="ECO:0007669"/>
    <property type="project" value="UniProtKB-ARBA"/>
</dbReference>
<dbReference type="InterPro" id="IPR026113">
    <property type="entry name" value="METTL2/6/8-like"/>
</dbReference>
<sequence>MSEISKDLTTTSINEEMDGHYLKKLSEEEIAKLKKQDSRLVTQFQQNKLEVEVAKNWDKFYKRNETRFFKDRHWTTREFEELIGSGDGGCRVLLECEIGTIFFGVIQEKYTPLLYHSQFNISAVAVLQNFKLRSTLKHMKFISNIISGDMANGLKIETIDYAKIFFLHIFGQKGYVSPFYKVYQCLR</sequence>
<organism evidence="3 4">
    <name type="scientific">Meganyctiphanes norvegica</name>
    <name type="common">Northern krill</name>
    <name type="synonym">Thysanopoda norvegica</name>
    <dbReference type="NCBI Taxonomy" id="48144"/>
    <lineage>
        <taxon>Eukaryota</taxon>
        <taxon>Metazoa</taxon>
        <taxon>Ecdysozoa</taxon>
        <taxon>Arthropoda</taxon>
        <taxon>Crustacea</taxon>
        <taxon>Multicrustacea</taxon>
        <taxon>Malacostraca</taxon>
        <taxon>Eumalacostraca</taxon>
        <taxon>Eucarida</taxon>
        <taxon>Euphausiacea</taxon>
        <taxon>Euphausiidae</taxon>
        <taxon>Meganyctiphanes</taxon>
    </lineage>
</organism>
<evidence type="ECO:0000313" key="4">
    <source>
        <dbReference type="Proteomes" id="UP001497623"/>
    </source>
</evidence>
<name>A0AAV2SW13_MEGNR</name>
<protein>
    <submittedName>
        <fullName evidence="3">Uncharacterized protein</fullName>
    </submittedName>
</protein>
<comment type="caution">
    <text evidence="3">The sequence shown here is derived from an EMBL/GenBank/DDBJ whole genome shotgun (WGS) entry which is preliminary data.</text>
</comment>
<evidence type="ECO:0000256" key="2">
    <source>
        <dbReference type="ARBA" id="ARBA00022679"/>
    </source>
</evidence>
<evidence type="ECO:0000313" key="3">
    <source>
        <dbReference type="EMBL" id="CAL4245728.1"/>
    </source>
</evidence>
<accession>A0AAV2SW13</accession>
<dbReference type="PANTHER" id="PTHR22809">
    <property type="entry name" value="METHYLTRANSFERASE-RELATED"/>
    <property type="match status" value="1"/>
</dbReference>
<reference evidence="3 4" key="1">
    <citation type="submission" date="2024-05" db="EMBL/GenBank/DDBJ databases">
        <authorList>
            <person name="Wallberg A."/>
        </authorList>
    </citation>
    <scope>NUCLEOTIDE SEQUENCE [LARGE SCALE GENOMIC DNA]</scope>
</reference>
<dbReference type="GO" id="GO:0032259">
    <property type="term" value="P:methylation"/>
    <property type="evidence" value="ECO:0007669"/>
    <property type="project" value="UniProtKB-KW"/>
</dbReference>
<dbReference type="PANTHER" id="PTHR22809:SF5">
    <property type="entry name" value="TRNA N(3)-METHYLCYTIDINE METHYLTRANSFERASE METTL6"/>
    <property type="match status" value="1"/>
</dbReference>